<evidence type="ECO:0000313" key="2">
    <source>
        <dbReference type="EMBL" id="HGN36442.1"/>
    </source>
</evidence>
<accession>A0A7J3JT82</accession>
<dbReference type="AlphaFoldDB" id="A0A7J3JT82"/>
<dbReference type="Gene3D" id="1.20.120.330">
    <property type="entry name" value="Nucleotidyltransferases domain 2"/>
    <property type="match status" value="1"/>
</dbReference>
<dbReference type="SUPFAM" id="SSF81593">
    <property type="entry name" value="Nucleotidyltransferase substrate binding subunit/domain"/>
    <property type="match status" value="1"/>
</dbReference>
<dbReference type="PROSITE" id="PS50910">
    <property type="entry name" value="HEPN"/>
    <property type="match status" value="1"/>
</dbReference>
<feature type="domain" description="HEPN" evidence="1">
    <location>
        <begin position="9"/>
        <end position="118"/>
    </location>
</feature>
<organism evidence="3">
    <name type="scientific">Ignisphaera aggregans</name>
    <dbReference type="NCBI Taxonomy" id="334771"/>
    <lineage>
        <taxon>Archaea</taxon>
        <taxon>Thermoproteota</taxon>
        <taxon>Thermoprotei</taxon>
        <taxon>Desulfurococcales</taxon>
        <taxon>Desulfurococcaceae</taxon>
        <taxon>Ignisphaera</taxon>
    </lineage>
</organism>
<dbReference type="SMART" id="SM00748">
    <property type="entry name" value="HEPN"/>
    <property type="match status" value="1"/>
</dbReference>
<proteinExistence type="predicted"/>
<comment type="caution">
    <text evidence="3">The sequence shown here is derived from an EMBL/GenBank/DDBJ whole genome shotgun (WGS) entry which is preliminary data.</text>
</comment>
<dbReference type="EMBL" id="DTAI01000079">
    <property type="protein sequence ID" value="HGN36442.1"/>
    <property type="molecule type" value="Genomic_DNA"/>
</dbReference>
<protein>
    <submittedName>
        <fullName evidence="3">HEPN domain-containing protein</fullName>
    </submittedName>
</protein>
<evidence type="ECO:0000259" key="1">
    <source>
        <dbReference type="PROSITE" id="PS50910"/>
    </source>
</evidence>
<sequence>MREEVRRLWLQALEDLRTSEILLEVGRYYASVFFAEQAAEKALKALYIHVKGEPSPKTHNLVELLEVLGIGGEDLVDAAMDLTPEYIVTRYPDAASGVPASLYNERMAREHLEKAKLIIDFCRKSLEGDGDG</sequence>
<name>A0A7J3JT82_9CREN</name>
<dbReference type="EMBL" id="DTBZ01000167">
    <property type="protein sequence ID" value="HGQ19053.1"/>
    <property type="molecule type" value="Genomic_DNA"/>
</dbReference>
<evidence type="ECO:0000313" key="3">
    <source>
        <dbReference type="EMBL" id="HGQ19053.1"/>
    </source>
</evidence>
<dbReference type="Pfam" id="PF05168">
    <property type="entry name" value="HEPN"/>
    <property type="match status" value="1"/>
</dbReference>
<gene>
    <name evidence="2" type="ORF">ENT87_02695</name>
    <name evidence="3" type="ORF">ENU30_08820</name>
</gene>
<dbReference type="InterPro" id="IPR007842">
    <property type="entry name" value="HEPN_dom"/>
</dbReference>
<reference evidence="3" key="1">
    <citation type="journal article" date="2020" name="mSystems">
        <title>Genome- and Community-Level Interaction Insights into Carbon Utilization and Element Cycling Functions of Hydrothermarchaeota in Hydrothermal Sediment.</title>
        <authorList>
            <person name="Zhou Z."/>
            <person name="Liu Y."/>
            <person name="Xu W."/>
            <person name="Pan J."/>
            <person name="Luo Z.H."/>
            <person name="Li M."/>
        </authorList>
    </citation>
    <scope>NUCLEOTIDE SEQUENCE [LARGE SCALE GENOMIC DNA]</scope>
    <source>
        <strain evidence="2">SpSt-618</strain>
        <strain evidence="3">SpSt-657</strain>
    </source>
</reference>